<gene>
    <name evidence="2" type="ORF">Pcinc_030033</name>
</gene>
<comment type="caution">
    <text evidence="2">The sequence shown here is derived from an EMBL/GenBank/DDBJ whole genome shotgun (WGS) entry which is preliminary data.</text>
</comment>
<proteinExistence type="predicted"/>
<feature type="region of interest" description="Disordered" evidence="1">
    <location>
        <begin position="70"/>
        <end position="98"/>
    </location>
</feature>
<feature type="compositionally biased region" description="Polar residues" evidence="1">
    <location>
        <begin position="7"/>
        <end position="22"/>
    </location>
</feature>
<keyword evidence="3" id="KW-1185">Reference proteome</keyword>
<feature type="region of interest" description="Disordered" evidence="1">
    <location>
        <begin position="1"/>
        <end position="22"/>
    </location>
</feature>
<dbReference type="Proteomes" id="UP001286313">
    <property type="component" value="Unassembled WGS sequence"/>
</dbReference>
<organism evidence="2 3">
    <name type="scientific">Petrolisthes cinctipes</name>
    <name type="common">Flat porcelain crab</name>
    <dbReference type="NCBI Taxonomy" id="88211"/>
    <lineage>
        <taxon>Eukaryota</taxon>
        <taxon>Metazoa</taxon>
        <taxon>Ecdysozoa</taxon>
        <taxon>Arthropoda</taxon>
        <taxon>Crustacea</taxon>
        <taxon>Multicrustacea</taxon>
        <taxon>Malacostraca</taxon>
        <taxon>Eumalacostraca</taxon>
        <taxon>Eucarida</taxon>
        <taxon>Decapoda</taxon>
        <taxon>Pleocyemata</taxon>
        <taxon>Anomura</taxon>
        <taxon>Galatheoidea</taxon>
        <taxon>Porcellanidae</taxon>
        <taxon>Petrolisthes</taxon>
    </lineage>
</organism>
<accession>A0AAE1EZ44</accession>
<sequence>MHPPSLPHTNPTHKSCFPSTTNPTSLHFTTHLPYTLPHFHTPTPPTILVPRLQPTPPPFTSPPIQCLYPPSTHHSSPILRHPTIATTNSLSEASVKPR</sequence>
<evidence type="ECO:0000313" key="3">
    <source>
        <dbReference type="Proteomes" id="UP001286313"/>
    </source>
</evidence>
<dbReference type="AlphaFoldDB" id="A0AAE1EZ44"/>
<evidence type="ECO:0000313" key="2">
    <source>
        <dbReference type="EMBL" id="KAK3864267.1"/>
    </source>
</evidence>
<protein>
    <submittedName>
        <fullName evidence="2">Uncharacterized protein</fullName>
    </submittedName>
</protein>
<name>A0AAE1EZ44_PETCI</name>
<reference evidence="2" key="1">
    <citation type="submission" date="2023-10" db="EMBL/GenBank/DDBJ databases">
        <title>Genome assemblies of two species of porcelain crab, Petrolisthes cinctipes and Petrolisthes manimaculis (Anomura: Porcellanidae).</title>
        <authorList>
            <person name="Angst P."/>
        </authorList>
    </citation>
    <scope>NUCLEOTIDE SEQUENCE</scope>
    <source>
        <strain evidence="2">PB745_01</strain>
        <tissue evidence="2">Gill</tissue>
    </source>
</reference>
<dbReference type="EMBL" id="JAWQEG010003834">
    <property type="protein sequence ID" value="KAK3864267.1"/>
    <property type="molecule type" value="Genomic_DNA"/>
</dbReference>
<evidence type="ECO:0000256" key="1">
    <source>
        <dbReference type="SAM" id="MobiDB-lite"/>
    </source>
</evidence>